<keyword evidence="3" id="KW-1185">Reference proteome</keyword>
<dbReference type="AlphaFoldDB" id="A0A1Z5IQ50"/>
<reference evidence="2 3" key="1">
    <citation type="submission" date="2015-11" db="EMBL/GenBank/DDBJ databases">
        <title>Draft genome sequences of new species of the genus Lactobacillus isolated from orchardgrass silage.</title>
        <authorList>
            <person name="Tohno M."/>
            <person name="Tanizawa Y."/>
            <person name="Arita M."/>
        </authorList>
    </citation>
    <scope>NUCLEOTIDE SEQUENCE [LARGE SCALE GENOMIC DNA]</scope>
    <source>
        <strain evidence="2 3">IWT140</strain>
    </source>
</reference>
<dbReference type="Proteomes" id="UP000198430">
    <property type="component" value="Unassembled WGS sequence"/>
</dbReference>
<proteinExistence type="predicted"/>
<dbReference type="InterPro" id="IPR025536">
    <property type="entry name" value="DUF4422"/>
</dbReference>
<evidence type="ECO:0000313" key="2">
    <source>
        <dbReference type="EMBL" id="GAX03826.1"/>
    </source>
</evidence>
<name>A0A1Z5IQ50_9LACO</name>
<protein>
    <submittedName>
        <fullName evidence="2">Glycosyltransferase</fullName>
    </submittedName>
</protein>
<sequence length="83" mass="9719">MPQDSSLYLPILVGAVNNWSPEVNYQRDDEGENISSKNPFFNELTAIYWAWKNLNDAEYIGLVQYRRVFINKDKSIESVKYLV</sequence>
<dbReference type="EMBL" id="BCMH01000010">
    <property type="protein sequence ID" value="GAX03826.1"/>
    <property type="molecule type" value="Genomic_DNA"/>
</dbReference>
<evidence type="ECO:0000313" key="3">
    <source>
        <dbReference type="Proteomes" id="UP000198430"/>
    </source>
</evidence>
<evidence type="ECO:0000259" key="1">
    <source>
        <dbReference type="Pfam" id="PF14393"/>
    </source>
</evidence>
<gene>
    <name evidence="2" type="ORF">IWT140_01452</name>
</gene>
<organism evidence="2 3">
    <name type="scientific">Secundilactobacillus pentosiphilus</name>
    <dbReference type="NCBI Taxonomy" id="1714682"/>
    <lineage>
        <taxon>Bacteria</taxon>
        <taxon>Bacillati</taxon>
        <taxon>Bacillota</taxon>
        <taxon>Bacilli</taxon>
        <taxon>Lactobacillales</taxon>
        <taxon>Lactobacillaceae</taxon>
        <taxon>Secundilactobacillus</taxon>
    </lineage>
</organism>
<accession>A0A1Z5IQ50</accession>
<comment type="caution">
    <text evidence="2">The sequence shown here is derived from an EMBL/GenBank/DDBJ whole genome shotgun (WGS) entry which is preliminary data.</text>
</comment>
<dbReference type="Pfam" id="PF14393">
    <property type="entry name" value="DUF4422"/>
    <property type="match status" value="1"/>
</dbReference>
<feature type="domain" description="DUF4422" evidence="1">
    <location>
        <begin position="4"/>
        <end position="76"/>
    </location>
</feature>